<keyword evidence="2" id="KW-0378">Hydrolase</keyword>
<feature type="chain" id="PRO_5009209556" evidence="4">
    <location>
        <begin position="26"/>
        <end position="506"/>
    </location>
</feature>
<dbReference type="SUPFAM" id="SSF52768">
    <property type="entry name" value="Arginase/deacetylase"/>
    <property type="match status" value="1"/>
</dbReference>
<dbReference type="CDD" id="cd09990">
    <property type="entry name" value="Agmatinase-like"/>
    <property type="match status" value="1"/>
</dbReference>
<dbReference type="PROSITE" id="PS51409">
    <property type="entry name" value="ARGINASE_2"/>
    <property type="match status" value="1"/>
</dbReference>
<evidence type="ECO:0000256" key="1">
    <source>
        <dbReference type="ARBA" id="ARBA00022723"/>
    </source>
</evidence>
<evidence type="ECO:0000256" key="4">
    <source>
        <dbReference type="SAM" id="SignalP"/>
    </source>
</evidence>
<evidence type="ECO:0000256" key="2">
    <source>
        <dbReference type="ARBA" id="ARBA00022801"/>
    </source>
</evidence>
<dbReference type="STRING" id="1656094.BFC18_14455"/>
<dbReference type="PANTHER" id="PTHR11358">
    <property type="entry name" value="ARGINASE/AGMATINASE"/>
    <property type="match status" value="1"/>
</dbReference>
<comment type="similarity">
    <text evidence="3">Belongs to the arginase family.</text>
</comment>
<dbReference type="EMBL" id="MDHN01000029">
    <property type="protein sequence ID" value="OFC70368.1"/>
    <property type="molecule type" value="Genomic_DNA"/>
</dbReference>
<accession>A0A1E7ZA11</accession>
<dbReference type="InterPro" id="IPR006035">
    <property type="entry name" value="Ureohydrolase"/>
</dbReference>
<dbReference type="Pfam" id="PF00491">
    <property type="entry name" value="Arginase"/>
    <property type="match status" value="1"/>
</dbReference>
<dbReference type="GO" id="GO:0046872">
    <property type="term" value="F:metal ion binding"/>
    <property type="evidence" value="ECO:0007669"/>
    <property type="project" value="UniProtKB-KW"/>
</dbReference>
<keyword evidence="6" id="KW-1185">Reference proteome</keyword>
<sequence length="506" mass="55342">MIMKAKLLPLVAATLAALYCSTSLAATDTEEAIEKLPPSLPGQVHAKIDSATPGLMPVKPLEEVPDDIMAMLNKLPEEKREFVLSGKGAGVLNPDIMYELLRKASAAEVTQYVDTMMEVYDRVQYKKGRDTDQIEMNRSAKNYNTWRVKRPAELDPEREPGPISLGRYLGGGRSGIPTFAGAPVAKTPEDLKAGEVDVAILGAPLDMGSGWRDAIHGPLAMRMNGRGLGGTDVSTMVNPGAVLNIVDYGDVAIDQLSTERSMQEVRSMVREVAETGTIPFIVGGDHSLEYPNVAAMADVYGKGKVGVVHFDAHLDTGRGRVHLLDHGQPIYRLMKEAHVRPEDYIQVGLRAHYSKSYYEWEKEIGMHYHSMAEVERRGWDAVMERVVEEASTNTEYLYVSFDVDVLDPGFQSGTGTPVSGGLTMREAIPIVRRLCAESNLVGFDIVELAPALDASYVSTLNANSIMFACLTGVAMHKKGIKQKGFISDLSSEHGQTDYYGDSKDEK</sequence>
<dbReference type="Gene3D" id="3.40.800.10">
    <property type="entry name" value="Ureohydrolase domain"/>
    <property type="match status" value="1"/>
</dbReference>
<keyword evidence="4" id="KW-0732">Signal</keyword>
<protein>
    <submittedName>
        <fullName evidence="5">Arginase</fullName>
    </submittedName>
</protein>
<reference evidence="5 6" key="1">
    <citation type="submission" date="2016-08" db="EMBL/GenBank/DDBJ databases">
        <authorList>
            <person name="Seilhamer J.J."/>
        </authorList>
    </citation>
    <scope>NUCLEOTIDE SEQUENCE [LARGE SCALE GENOMIC DNA]</scope>
    <source>
        <strain evidence="5 6">KCTC 42603</strain>
    </source>
</reference>
<organism evidence="5 6">
    <name type="scientific">Alteromonas confluentis</name>
    <dbReference type="NCBI Taxonomy" id="1656094"/>
    <lineage>
        <taxon>Bacteria</taxon>
        <taxon>Pseudomonadati</taxon>
        <taxon>Pseudomonadota</taxon>
        <taxon>Gammaproteobacteria</taxon>
        <taxon>Alteromonadales</taxon>
        <taxon>Alteromonadaceae</taxon>
        <taxon>Alteromonas/Salinimonas group</taxon>
        <taxon>Alteromonas</taxon>
    </lineage>
</organism>
<dbReference type="GO" id="GO:0008783">
    <property type="term" value="F:agmatinase activity"/>
    <property type="evidence" value="ECO:0007669"/>
    <property type="project" value="TreeGrafter"/>
</dbReference>
<dbReference type="AlphaFoldDB" id="A0A1E7ZA11"/>
<gene>
    <name evidence="5" type="ORF">BFC18_14455</name>
</gene>
<dbReference type="PRINTS" id="PR00116">
    <property type="entry name" value="ARGINASE"/>
</dbReference>
<evidence type="ECO:0000313" key="6">
    <source>
        <dbReference type="Proteomes" id="UP000175691"/>
    </source>
</evidence>
<keyword evidence="1" id="KW-0479">Metal-binding</keyword>
<dbReference type="PANTHER" id="PTHR11358:SF26">
    <property type="entry name" value="GUANIDINO ACID HYDROLASE, MITOCHONDRIAL"/>
    <property type="match status" value="1"/>
</dbReference>
<feature type="signal peptide" evidence="4">
    <location>
        <begin position="1"/>
        <end position="25"/>
    </location>
</feature>
<dbReference type="GO" id="GO:0033389">
    <property type="term" value="P:putrescine biosynthetic process from arginine, via agmatine"/>
    <property type="evidence" value="ECO:0007669"/>
    <property type="project" value="TreeGrafter"/>
</dbReference>
<proteinExistence type="inferred from homology"/>
<comment type="caution">
    <text evidence="5">The sequence shown here is derived from an EMBL/GenBank/DDBJ whole genome shotgun (WGS) entry which is preliminary data.</text>
</comment>
<dbReference type="Proteomes" id="UP000175691">
    <property type="component" value="Unassembled WGS sequence"/>
</dbReference>
<evidence type="ECO:0000256" key="3">
    <source>
        <dbReference type="PROSITE-ProRule" id="PRU00742"/>
    </source>
</evidence>
<name>A0A1E7ZA11_9ALTE</name>
<dbReference type="InterPro" id="IPR023696">
    <property type="entry name" value="Ureohydrolase_dom_sf"/>
</dbReference>
<evidence type="ECO:0000313" key="5">
    <source>
        <dbReference type="EMBL" id="OFC70368.1"/>
    </source>
</evidence>